<organism evidence="1">
    <name type="scientific">marine sediment metagenome</name>
    <dbReference type="NCBI Taxonomy" id="412755"/>
    <lineage>
        <taxon>unclassified sequences</taxon>
        <taxon>metagenomes</taxon>
        <taxon>ecological metagenomes</taxon>
    </lineage>
</organism>
<accession>X1EMJ1</accession>
<reference evidence="1" key="1">
    <citation type="journal article" date="2014" name="Front. Microbiol.">
        <title>High frequency of phylogenetically diverse reductive dehalogenase-homologous genes in deep subseafloor sedimentary metagenomes.</title>
        <authorList>
            <person name="Kawai M."/>
            <person name="Futagami T."/>
            <person name="Toyoda A."/>
            <person name="Takaki Y."/>
            <person name="Nishi S."/>
            <person name="Hori S."/>
            <person name="Arai W."/>
            <person name="Tsubouchi T."/>
            <person name="Morono Y."/>
            <person name="Uchiyama I."/>
            <person name="Ito T."/>
            <person name="Fujiyama A."/>
            <person name="Inagaki F."/>
            <person name="Takami H."/>
        </authorList>
    </citation>
    <scope>NUCLEOTIDE SEQUENCE</scope>
    <source>
        <strain evidence="1">Expedition CK06-06</strain>
    </source>
</reference>
<dbReference type="AlphaFoldDB" id="X1EMJ1"/>
<protein>
    <submittedName>
        <fullName evidence="1">Uncharacterized protein</fullName>
    </submittedName>
</protein>
<dbReference type="EMBL" id="BARU01006568">
    <property type="protein sequence ID" value="GAH33802.1"/>
    <property type="molecule type" value="Genomic_DNA"/>
</dbReference>
<evidence type="ECO:0000313" key="1">
    <source>
        <dbReference type="EMBL" id="GAH33802.1"/>
    </source>
</evidence>
<proteinExistence type="predicted"/>
<sequence>MLHKYEGMKIKLVRHGEAVQGVLVGSKFGSHYNAGWANSDGQEYVGKVSEAELEDWISKSELR</sequence>
<gene>
    <name evidence="1" type="ORF">S03H2_12923</name>
</gene>
<comment type="caution">
    <text evidence="1">The sequence shown here is derived from an EMBL/GenBank/DDBJ whole genome shotgun (WGS) entry which is preliminary data.</text>
</comment>
<name>X1EMJ1_9ZZZZ</name>